<dbReference type="GO" id="GO:0044874">
    <property type="term" value="P:lipoprotein localization to outer membrane"/>
    <property type="evidence" value="ECO:0007669"/>
    <property type="project" value="TreeGrafter"/>
</dbReference>
<organism evidence="10 11">
    <name type="scientific">Candidatus Thermofonsia Clade 3 bacterium</name>
    <dbReference type="NCBI Taxonomy" id="2364212"/>
    <lineage>
        <taxon>Bacteria</taxon>
        <taxon>Bacillati</taxon>
        <taxon>Chloroflexota</taxon>
        <taxon>Candidatus Thermofontia</taxon>
        <taxon>Candidatus Thermofonsia Clade 3</taxon>
    </lineage>
</organism>
<feature type="transmembrane region" description="Helical" evidence="7">
    <location>
        <begin position="809"/>
        <end position="834"/>
    </location>
</feature>
<dbReference type="GO" id="GO:0098797">
    <property type="term" value="C:plasma membrane protein complex"/>
    <property type="evidence" value="ECO:0007669"/>
    <property type="project" value="TreeGrafter"/>
</dbReference>
<feature type="transmembrane region" description="Helical" evidence="7">
    <location>
        <begin position="331"/>
        <end position="355"/>
    </location>
</feature>
<feature type="domain" description="ABC3 transporter permease C-terminal" evidence="8">
    <location>
        <begin position="816"/>
        <end position="933"/>
    </location>
</feature>
<accession>A0A2M8QAS1</accession>
<comment type="similarity">
    <text evidence="2">Belongs to the ABC-4 integral membrane protein family. LolC/E subfamily.</text>
</comment>
<dbReference type="AlphaFoldDB" id="A0A2M8QAS1"/>
<evidence type="ECO:0000259" key="9">
    <source>
        <dbReference type="Pfam" id="PF12704"/>
    </source>
</evidence>
<comment type="caution">
    <text evidence="10">The sequence shown here is derived from an EMBL/GenBank/DDBJ whole genome shotgun (WGS) entry which is preliminary data.</text>
</comment>
<sequence length="941" mass="101634">MPSNIGVCACGAACARRAMNAMITKIANVSNRRAAVRINVPGPRLYRGPHDLHANPAHLALSRPVYAALPMILFKTGLRYLLRRPFQSILCILGVALGVAMVIAIDLANGSASRAFELSTETVVGRATHQVVGSGAGLEEDVYRRIKVELGVREAAPVVESYATAIELDQQPLRVLGIDAFADAPFRSYLGEGNAALQQGDLTDFFVRPDAILIGEAMAQRYGLRVGSAVTLRAGDRRHAMRVAGILTPADENSRRALDGLAIVDISTAQELFDMTGRLSHIDLIADERTAAGRALLARVRSILPEGAQIVKPRARSQSVESLTDAFRLNLTALSLLALVVGMFLIYNTVTFSVVQRRPVIGTLRCLGVTQREIFRQILLETLLLGVVGGVLGIGLGVLLGRGAVGLVSQTINDLYYTVNVRSVAVDPLTLLKGFALGLAASLAAALAPAYEATSIPPITALRRSNIEQRVQRLLPWIALAGVVMFAVGGAMLLLTRALVVNLAGIFFVLIGLASVSPLLTLGLMRALAPILDRIVGLIGRMSARNVANAISRTAIAIASLMVAVSVVIGLQSMIGSFRVTVESWLDASLTADVYVAPPTTGVNTNYATVAPDVVEAFEALPGVTDVTLFRRASVDFRVAAPPRESGALSAQRSTDYSSAVLLAIRSDRERAPETFVWTARPADGLWRSMAGKDEVQVSEPFANKHGVTPQNNRLILRTEQGDREFRVVAVYYDYASDAGVILMPRDTYQRYWRDDKISSLALYVADARVRDIGAFVEGLRRQFAGRELVISANRELRANALVIFDRTFAITGALNLLAIVVAFIGVLSALMALQVERTRELGVLRANGMTLRQLWRMTLLETGLMGGTAGLLSMPTGFLLALILVYIINLRSFGWTIRLDLQWETFAQAMLVAVISALLAAIYPMLRLGQMEIARAVRQE</sequence>
<evidence type="ECO:0000313" key="11">
    <source>
        <dbReference type="Proteomes" id="UP000230790"/>
    </source>
</evidence>
<dbReference type="Pfam" id="PF12704">
    <property type="entry name" value="MacB_PCD"/>
    <property type="match status" value="2"/>
</dbReference>
<evidence type="ECO:0000256" key="5">
    <source>
        <dbReference type="ARBA" id="ARBA00022989"/>
    </source>
</evidence>
<feature type="transmembrane region" description="Helical" evidence="7">
    <location>
        <begin position="506"/>
        <end position="529"/>
    </location>
</feature>
<keyword evidence="6 7" id="KW-0472">Membrane</keyword>
<feature type="domain" description="MacB-like periplasmic core" evidence="9">
    <location>
        <begin position="88"/>
        <end position="288"/>
    </location>
</feature>
<gene>
    <name evidence="10" type="ORF">CUN48_11365</name>
</gene>
<evidence type="ECO:0000256" key="6">
    <source>
        <dbReference type="ARBA" id="ARBA00023136"/>
    </source>
</evidence>
<dbReference type="PANTHER" id="PTHR30489">
    <property type="entry name" value="LIPOPROTEIN-RELEASING SYSTEM TRANSMEMBRANE PROTEIN LOLE"/>
    <property type="match status" value="1"/>
</dbReference>
<keyword evidence="4 7" id="KW-0812">Transmembrane</keyword>
<proteinExistence type="inferred from homology"/>
<dbReference type="InterPro" id="IPR051447">
    <property type="entry name" value="Lipoprotein-release_system"/>
</dbReference>
<evidence type="ECO:0000313" key="10">
    <source>
        <dbReference type="EMBL" id="PJF46908.1"/>
    </source>
</evidence>
<feature type="domain" description="MacB-like periplasmic core" evidence="9">
    <location>
        <begin position="554"/>
        <end position="767"/>
    </location>
</feature>
<keyword evidence="5 7" id="KW-1133">Transmembrane helix</keyword>
<evidence type="ECO:0008006" key="12">
    <source>
        <dbReference type="Google" id="ProtNLM"/>
    </source>
</evidence>
<dbReference type="InterPro" id="IPR025857">
    <property type="entry name" value="MacB_PCD"/>
</dbReference>
<evidence type="ECO:0000256" key="2">
    <source>
        <dbReference type="ARBA" id="ARBA00005236"/>
    </source>
</evidence>
<dbReference type="EMBL" id="PGTN01000082">
    <property type="protein sequence ID" value="PJF46908.1"/>
    <property type="molecule type" value="Genomic_DNA"/>
</dbReference>
<name>A0A2M8QAS1_9CHLR</name>
<feature type="transmembrane region" description="Helical" evidence="7">
    <location>
        <begin position="855"/>
        <end position="888"/>
    </location>
</feature>
<feature type="transmembrane region" description="Helical" evidence="7">
    <location>
        <begin position="908"/>
        <end position="927"/>
    </location>
</feature>
<keyword evidence="3" id="KW-1003">Cell membrane</keyword>
<evidence type="ECO:0000259" key="8">
    <source>
        <dbReference type="Pfam" id="PF02687"/>
    </source>
</evidence>
<evidence type="ECO:0000256" key="7">
    <source>
        <dbReference type="SAM" id="Phobius"/>
    </source>
</evidence>
<dbReference type="PANTHER" id="PTHR30489:SF0">
    <property type="entry name" value="LIPOPROTEIN-RELEASING SYSTEM TRANSMEMBRANE PROTEIN LOLE"/>
    <property type="match status" value="1"/>
</dbReference>
<evidence type="ECO:0000256" key="4">
    <source>
        <dbReference type="ARBA" id="ARBA00022692"/>
    </source>
</evidence>
<feature type="domain" description="ABC3 transporter permease C-terminal" evidence="8">
    <location>
        <begin position="334"/>
        <end position="458"/>
    </location>
</feature>
<dbReference type="Pfam" id="PF02687">
    <property type="entry name" value="FtsX"/>
    <property type="match status" value="2"/>
</dbReference>
<evidence type="ECO:0000256" key="1">
    <source>
        <dbReference type="ARBA" id="ARBA00004651"/>
    </source>
</evidence>
<feature type="transmembrane region" description="Helical" evidence="7">
    <location>
        <begin position="378"/>
        <end position="400"/>
    </location>
</feature>
<feature type="transmembrane region" description="Helical" evidence="7">
    <location>
        <begin position="550"/>
        <end position="571"/>
    </location>
</feature>
<protein>
    <recommendedName>
        <fullName evidence="12">ABC transporter permease</fullName>
    </recommendedName>
</protein>
<evidence type="ECO:0000256" key="3">
    <source>
        <dbReference type="ARBA" id="ARBA00022475"/>
    </source>
</evidence>
<feature type="transmembrane region" description="Helical" evidence="7">
    <location>
        <begin position="474"/>
        <end position="500"/>
    </location>
</feature>
<feature type="transmembrane region" description="Helical" evidence="7">
    <location>
        <begin position="89"/>
        <end position="108"/>
    </location>
</feature>
<dbReference type="InterPro" id="IPR003838">
    <property type="entry name" value="ABC3_permease_C"/>
</dbReference>
<comment type="subcellular location">
    <subcellularLocation>
        <location evidence="1">Cell membrane</location>
        <topology evidence="1">Multi-pass membrane protein</topology>
    </subcellularLocation>
</comment>
<feature type="transmembrane region" description="Helical" evidence="7">
    <location>
        <begin position="434"/>
        <end position="453"/>
    </location>
</feature>
<dbReference type="Proteomes" id="UP000230790">
    <property type="component" value="Unassembled WGS sequence"/>
</dbReference>
<reference evidence="10 11" key="1">
    <citation type="submission" date="2017-11" db="EMBL/GenBank/DDBJ databases">
        <title>Evolution of Phototrophy in the Chloroflexi Phylum Driven by Horizontal Gene Transfer.</title>
        <authorList>
            <person name="Ward L.M."/>
            <person name="Hemp J."/>
            <person name="Shih P.M."/>
            <person name="Mcglynn S.E."/>
            <person name="Fischer W."/>
        </authorList>
    </citation>
    <scope>NUCLEOTIDE SEQUENCE [LARGE SCALE GENOMIC DNA]</scope>
    <source>
        <strain evidence="10">JP3_7</strain>
    </source>
</reference>